<evidence type="ECO:0000256" key="7">
    <source>
        <dbReference type="ARBA" id="ARBA00022691"/>
    </source>
</evidence>
<evidence type="ECO:0000256" key="3">
    <source>
        <dbReference type="ARBA" id="ARBA00012178"/>
    </source>
</evidence>
<evidence type="ECO:0000256" key="2">
    <source>
        <dbReference type="ARBA" id="ARBA00004286"/>
    </source>
</evidence>
<feature type="compositionally biased region" description="Polar residues" evidence="11">
    <location>
        <begin position="116"/>
        <end position="126"/>
    </location>
</feature>
<gene>
    <name evidence="15" type="ORF">NP233_g3246</name>
</gene>
<evidence type="ECO:0000256" key="6">
    <source>
        <dbReference type="ARBA" id="ARBA00022679"/>
    </source>
</evidence>
<evidence type="ECO:0000313" key="15">
    <source>
        <dbReference type="EMBL" id="KAJ3572195.1"/>
    </source>
</evidence>
<dbReference type="GO" id="GO:0140955">
    <property type="term" value="F:histone H3K36 trimethyltransferase activity"/>
    <property type="evidence" value="ECO:0007669"/>
    <property type="project" value="UniProtKB-EC"/>
</dbReference>
<evidence type="ECO:0000259" key="14">
    <source>
        <dbReference type="PROSITE" id="PS51215"/>
    </source>
</evidence>
<dbReference type="InterPro" id="IPR038190">
    <property type="entry name" value="SRI_sf"/>
</dbReference>
<feature type="compositionally biased region" description="Basic and acidic residues" evidence="11">
    <location>
        <begin position="680"/>
        <end position="694"/>
    </location>
</feature>
<evidence type="ECO:0000256" key="10">
    <source>
        <dbReference type="ARBA" id="ARBA00023242"/>
    </source>
</evidence>
<evidence type="ECO:0000256" key="8">
    <source>
        <dbReference type="ARBA" id="ARBA00023015"/>
    </source>
</evidence>
<dbReference type="Pfam" id="PF17907">
    <property type="entry name" value="AWS"/>
    <property type="match status" value="1"/>
</dbReference>
<feature type="domain" description="Post-SET" evidence="13">
    <location>
        <begin position="332"/>
        <end position="348"/>
    </location>
</feature>
<feature type="compositionally biased region" description="Basic and acidic residues" evidence="11">
    <location>
        <begin position="652"/>
        <end position="673"/>
    </location>
</feature>
<comment type="caution">
    <text evidence="15">The sequence shown here is derived from an EMBL/GenBank/DDBJ whole genome shotgun (WGS) entry which is preliminary data.</text>
</comment>
<dbReference type="Pfam" id="PF08236">
    <property type="entry name" value="SRI"/>
    <property type="match status" value="1"/>
</dbReference>
<evidence type="ECO:0000256" key="5">
    <source>
        <dbReference type="ARBA" id="ARBA00022603"/>
    </source>
</evidence>
<dbReference type="InterPro" id="IPR006560">
    <property type="entry name" value="AWS_dom"/>
</dbReference>
<dbReference type="GO" id="GO:0005694">
    <property type="term" value="C:chromosome"/>
    <property type="evidence" value="ECO:0007669"/>
    <property type="project" value="UniProtKB-SubCell"/>
</dbReference>
<feature type="compositionally biased region" description="Low complexity" evidence="11">
    <location>
        <begin position="784"/>
        <end position="807"/>
    </location>
</feature>
<feature type="domain" description="AWS" evidence="14">
    <location>
        <begin position="178"/>
        <end position="233"/>
    </location>
</feature>
<feature type="compositionally biased region" description="Acidic residues" evidence="11">
    <location>
        <begin position="822"/>
        <end position="834"/>
    </location>
</feature>
<dbReference type="SMART" id="SM00508">
    <property type="entry name" value="PostSET"/>
    <property type="match status" value="1"/>
</dbReference>
<feature type="compositionally biased region" description="Basic and acidic residues" evidence="11">
    <location>
        <begin position="578"/>
        <end position="603"/>
    </location>
</feature>
<dbReference type="EC" id="2.1.1.359" evidence="3"/>
<evidence type="ECO:0000259" key="12">
    <source>
        <dbReference type="PROSITE" id="PS50280"/>
    </source>
</evidence>
<dbReference type="EMBL" id="JANIEX010000152">
    <property type="protein sequence ID" value="KAJ3572195.1"/>
    <property type="molecule type" value="Genomic_DNA"/>
</dbReference>
<dbReference type="PANTHER" id="PTHR22884">
    <property type="entry name" value="SET DOMAIN PROTEINS"/>
    <property type="match status" value="1"/>
</dbReference>
<feature type="region of interest" description="Disordered" evidence="11">
    <location>
        <begin position="646"/>
        <end position="694"/>
    </location>
</feature>
<evidence type="ECO:0000256" key="4">
    <source>
        <dbReference type="ARBA" id="ARBA00022454"/>
    </source>
</evidence>
<name>A0AAD5YYG6_9AGAR</name>
<dbReference type="SUPFAM" id="SSF82199">
    <property type="entry name" value="SET domain"/>
    <property type="match status" value="1"/>
</dbReference>
<dbReference type="SMART" id="SM00570">
    <property type="entry name" value="AWS"/>
    <property type="match status" value="1"/>
</dbReference>
<proteinExistence type="predicted"/>
<protein>
    <recommendedName>
        <fullName evidence="3">[histone H3]-lysine(36) N-trimethyltransferase</fullName>
        <ecNumber evidence="3">2.1.1.359</ecNumber>
    </recommendedName>
</protein>
<feature type="region of interest" description="Disordered" evidence="11">
    <location>
        <begin position="782"/>
        <end position="912"/>
    </location>
</feature>
<dbReference type="GO" id="GO:0006355">
    <property type="term" value="P:regulation of DNA-templated transcription"/>
    <property type="evidence" value="ECO:0007669"/>
    <property type="project" value="InterPro"/>
</dbReference>
<dbReference type="AlphaFoldDB" id="A0AAD5YYG6"/>
<dbReference type="PROSITE" id="PS50280">
    <property type="entry name" value="SET"/>
    <property type="match status" value="1"/>
</dbReference>
<keyword evidence="5" id="KW-0489">Methyltransferase</keyword>
<dbReference type="InterPro" id="IPR050777">
    <property type="entry name" value="SET2_Histone-Lys_MeTrsfase"/>
</dbReference>
<feature type="region of interest" description="Disordered" evidence="11">
    <location>
        <begin position="574"/>
        <end position="610"/>
    </location>
</feature>
<feature type="region of interest" description="Disordered" evidence="11">
    <location>
        <begin position="77"/>
        <end position="135"/>
    </location>
</feature>
<reference evidence="15" key="1">
    <citation type="submission" date="2022-07" db="EMBL/GenBank/DDBJ databases">
        <title>Genome Sequence of Leucocoprinus birnbaumii.</title>
        <authorList>
            <person name="Buettner E."/>
        </authorList>
    </citation>
    <scope>NUCLEOTIDE SEQUENCE</scope>
    <source>
        <strain evidence="15">VT141</strain>
    </source>
</reference>
<feature type="compositionally biased region" description="Basic and acidic residues" evidence="11">
    <location>
        <begin position="808"/>
        <end position="817"/>
    </location>
</feature>
<dbReference type="Gene3D" id="2.170.270.10">
    <property type="entry name" value="SET domain"/>
    <property type="match status" value="2"/>
</dbReference>
<evidence type="ECO:0000256" key="1">
    <source>
        <dbReference type="ARBA" id="ARBA00004123"/>
    </source>
</evidence>
<evidence type="ECO:0000259" key="13">
    <source>
        <dbReference type="PROSITE" id="PS50868"/>
    </source>
</evidence>
<feature type="compositionally biased region" description="Pro residues" evidence="11">
    <location>
        <begin position="860"/>
        <end position="871"/>
    </location>
</feature>
<dbReference type="GO" id="GO:0005634">
    <property type="term" value="C:nucleus"/>
    <property type="evidence" value="ECO:0007669"/>
    <property type="project" value="UniProtKB-SubCell"/>
</dbReference>
<feature type="compositionally biased region" description="Acidic residues" evidence="11">
    <location>
        <begin position="842"/>
        <end position="852"/>
    </location>
</feature>
<feature type="compositionally biased region" description="Polar residues" evidence="11">
    <location>
        <begin position="85"/>
        <end position="102"/>
    </location>
</feature>
<keyword evidence="7" id="KW-0949">S-adenosyl-L-methionine</keyword>
<dbReference type="InterPro" id="IPR003616">
    <property type="entry name" value="Post-SET_dom"/>
</dbReference>
<dbReference type="Proteomes" id="UP001213000">
    <property type="component" value="Unassembled WGS sequence"/>
</dbReference>
<keyword evidence="8" id="KW-0805">Transcription regulation</keyword>
<dbReference type="Gene3D" id="1.10.1740.100">
    <property type="entry name" value="Set2, Rpb1 interacting domain"/>
    <property type="match status" value="1"/>
</dbReference>
<dbReference type="InterPro" id="IPR046341">
    <property type="entry name" value="SET_dom_sf"/>
</dbReference>
<evidence type="ECO:0000256" key="9">
    <source>
        <dbReference type="ARBA" id="ARBA00023163"/>
    </source>
</evidence>
<dbReference type="PROSITE" id="PS51215">
    <property type="entry name" value="AWS"/>
    <property type="match status" value="1"/>
</dbReference>
<sequence length="912" mass="103089">MVKVEDGVPPQTNPSFASSSRSHMDVDCRSDGPASFENSGKLKTSVKLEHTVRLETAVKLEPIVKLEDPVKLEDNIKLEDPLKPSSPSNSPTFHIPQSSHRSPTPTPPPESALDDLSTNGTTSKASTPPLRQPKKLANVAPQLIGDLPIAREAALASFNEIRDNNYQYKTLGRSRELLESMTCDCTYEHGIDSEDMACGPYSDCINRLTQVECLEGDCRCRNYCQNQRFQLKQYANIEIVLTEKKGYGLRAEEDLPKDTFIYEYVGDVVNPVSFKKRMREYAQEGIQHFYFMMLQKDEAIGDMVRMGIFAKRLIRKHEELTFNYNVDRYGHQAQTCYCGEPNCVGYIGGKTQTEFAAMDDLYLDALGITDENELMELKGTKKKKGKKIDDPDFMPDLKPVVEKDIPKVVQAIRQTTSRKMLCKILTRIKARITEDQAALRQLMRLRGYSIMTNVLNDHKEDLEIIYLSLECMERWPLMNKNKVEDSQVYLPVEEFTKLEDEKTRLLAQKLLDHWNTLPTYNRIPKRLISAVELGAGPSNSSNAEDEDDAIARREQDMKRARLEEEQRAIQRLQARVRSAQEKQRKAEEEKKKPAGSPEPERPRPRPGYTVIPYPTPRHLWYNQEIQSIILDVQKAKAAEAAQREAMSAAQKATEEHAAAEAAKMKEKEREKAKERKKKKAAEQQKAAKEAKEANKEKRLLKLVGAVVVKSMSKYAKGLPKEDFKKHAKEAIQLTHLIAEKEKKSSSYKENRLDSLSDEKVAKIKKFCRDYITKLLRKLEKSGRGFKSGSSGTGQHSTPSTSAATPSSAHDDVDRDYDGMEMSVEEAMDLDDDDNRSDHHDDDADEDQDDLEDGTTGARSSPPPIMPTPPSPDSRVNAAWGQGNSSWDDGFGLPASLDLPHESTRVRSPTWMS</sequence>
<evidence type="ECO:0000313" key="16">
    <source>
        <dbReference type="Proteomes" id="UP001213000"/>
    </source>
</evidence>
<keyword evidence="9" id="KW-0804">Transcription</keyword>
<dbReference type="SMART" id="SM00317">
    <property type="entry name" value="SET"/>
    <property type="match status" value="1"/>
</dbReference>
<keyword evidence="4" id="KW-0158">Chromosome</keyword>
<feature type="domain" description="SET" evidence="12">
    <location>
        <begin position="235"/>
        <end position="325"/>
    </location>
</feature>
<dbReference type="GO" id="GO:0032259">
    <property type="term" value="P:methylation"/>
    <property type="evidence" value="ECO:0007669"/>
    <property type="project" value="UniProtKB-KW"/>
</dbReference>
<feature type="region of interest" description="Disordered" evidence="11">
    <location>
        <begin position="1"/>
        <end position="50"/>
    </location>
</feature>
<keyword evidence="16" id="KW-1185">Reference proteome</keyword>
<keyword evidence="6" id="KW-0808">Transferase</keyword>
<keyword evidence="10" id="KW-0539">Nucleus</keyword>
<organism evidence="15 16">
    <name type="scientific">Leucocoprinus birnbaumii</name>
    <dbReference type="NCBI Taxonomy" id="56174"/>
    <lineage>
        <taxon>Eukaryota</taxon>
        <taxon>Fungi</taxon>
        <taxon>Dikarya</taxon>
        <taxon>Basidiomycota</taxon>
        <taxon>Agaricomycotina</taxon>
        <taxon>Agaricomycetes</taxon>
        <taxon>Agaricomycetidae</taxon>
        <taxon>Agaricales</taxon>
        <taxon>Agaricineae</taxon>
        <taxon>Agaricaceae</taxon>
        <taxon>Leucocoprinus</taxon>
    </lineage>
</organism>
<evidence type="ECO:0000256" key="11">
    <source>
        <dbReference type="SAM" id="MobiDB-lite"/>
    </source>
</evidence>
<dbReference type="InterPro" id="IPR001214">
    <property type="entry name" value="SET_dom"/>
</dbReference>
<accession>A0AAD5YYG6</accession>
<dbReference type="InterPro" id="IPR013257">
    <property type="entry name" value="SRI"/>
</dbReference>
<dbReference type="PROSITE" id="PS50868">
    <property type="entry name" value="POST_SET"/>
    <property type="match status" value="1"/>
</dbReference>
<comment type="subcellular location">
    <subcellularLocation>
        <location evidence="2">Chromosome</location>
    </subcellularLocation>
    <subcellularLocation>
        <location evidence="1">Nucleus</location>
    </subcellularLocation>
</comment>